<dbReference type="EMBL" id="FOEP01000013">
    <property type="protein sequence ID" value="SEQ80227.1"/>
    <property type="molecule type" value="Genomic_DNA"/>
</dbReference>
<dbReference type="OrthoDB" id="7445699at2"/>
<evidence type="ECO:0000313" key="3">
    <source>
        <dbReference type="Proteomes" id="UP000198634"/>
    </source>
</evidence>
<accession>A0A1H9J0G2</accession>
<evidence type="ECO:0000256" key="1">
    <source>
        <dbReference type="SAM" id="MobiDB-lite"/>
    </source>
</evidence>
<dbReference type="STRING" id="657014.SAMN04488092_11396"/>
<dbReference type="RefSeq" id="WP_139246464.1">
    <property type="nucleotide sequence ID" value="NZ_FOEP01000013.1"/>
</dbReference>
<proteinExistence type="predicted"/>
<dbReference type="AlphaFoldDB" id="A0A1H9J0G2"/>
<protein>
    <submittedName>
        <fullName evidence="2">Uncharacterized protein</fullName>
    </submittedName>
</protein>
<name>A0A1H9J0G2_9RHOB</name>
<keyword evidence="3" id="KW-1185">Reference proteome</keyword>
<gene>
    <name evidence="2" type="ORF">SAMN04488092_11396</name>
</gene>
<feature type="region of interest" description="Disordered" evidence="1">
    <location>
        <begin position="93"/>
        <end position="112"/>
    </location>
</feature>
<evidence type="ECO:0000313" key="2">
    <source>
        <dbReference type="EMBL" id="SEQ80227.1"/>
    </source>
</evidence>
<dbReference type="Proteomes" id="UP000198634">
    <property type="component" value="Unassembled WGS sequence"/>
</dbReference>
<reference evidence="2 3" key="1">
    <citation type="submission" date="2016-10" db="EMBL/GenBank/DDBJ databases">
        <authorList>
            <person name="de Groot N.N."/>
        </authorList>
    </citation>
    <scope>NUCLEOTIDE SEQUENCE [LARGE SCALE GENOMIC DNA]</scope>
    <source>
        <strain evidence="2 3">DSM 22007</strain>
    </source>
</reference>
<organism evidence="2 3">
    <name type="scientific">Thalassovita taeanensis</name>
    <dbReference type="NCBI Taxonomy" id="657014"/>
    <lineage>
        <taxon>Bacteria</taxon>
        <taxon>Pseudomonadati</taxon>
        <taxon>Pseudomonadota</taxon>
        <taxon>Alphaproteobacteria</taxon>
        <taxon>Rhodobacterales</taxon>
        <taxon>Roseobacteraceae</taxon>
        <taxon>Thalassovita</taxon>
    </lineage>
</organism>
<sequence>MMDWNTGDRVVDHVLRNLEGFSTWREDSDAESTGQFLSGVISCRDMLPQAVARHFQLPNLFVGSAHFDRSQDYRRELISEVTSALKSGLVEAKADPQLERESGTDFSDRPRSRGEDILEALKEFSGDRSKASLSRLRAAVSPTHLQSRIKTIEMLTTRQRPYGNQSPELAILGELHRLESEAKNYFSEKM</sequence>